<protein>
    <recommendedName>
        <fullName evidence="1">Integrase zinc-binding domain-containing protein</fullName>
    </recommendedName>
</protein>
<name>A0A166FWQ3_9AGAM</name>
<proteinExistence type="predicted"/>
<dbReference type="Gene3D" id="1.10.340.70">
    <property type="match status" value="1"/>
</dbReference>
<accession>A0A166FWQ3</accession>
<feature type="domain" description="Integrase zinc-binding" evidence="1">
    <location>
        <begin position="84"/>
        <end position="115"/>
    </location>
</feature>
<sequence>MIEDDPSIFEAISQGPNLQHHAQETQGFLEKVKAGYLKDPLFKKILQDISHHTSFRQDEGLIYTNNRADEDVLCIPRMVNALESLTGVVTEMAHSTLGHFGPQRTSDYIRRWFWW</sequence>
<dbReference type="OrthoDB" id="2653408at2759"/>
<dbReference type="Pfam" id="PF17921">
    <property type="entry name" value="Integrase_H2C2"/>
    <property type="match status" value="1"/>
</dbReference>
<organism evidence="2 3">
    <name type="scientific">Athelia psychrophila</name>
    <dbReference type="NCBI Taxonomy" id="1759441"/>
    <lineage>
        <taxon>Eukaryota</taxon>
        <taxon>Fungi</taxon>
        <taxon>Dikarya</taxon>
        <taxon>Basidiomycota</taxon>
        <taxon>Agaricomycotina</taxon>
        <taxon>Agaricomycetes</taxon>
        <taxon>Agaricomycetidae</taxon>
        <taxon>Atheliales</taxon>
        <taxon>Atheliaceae</taxon>
        <taxon>Athelia</taxon>
    </lineage>
</organism>
<gene>
    <name evidence="2" type="ORF">FIBSPDRAFT_747256</name>
</gene>
<dbReference type="AlphaFoldDB" id="A0A166FWQ3"/>
<evidence type="ECO:0000259" key="1">
    <source>
        <dbReference type="Pfam" id="PF17921"/>
    </source>
</evidence>
<dbReference type="EMBL" id="KV417584">
    <property type="protein sequence ID" value="KZP17243.1"/>
    <property type="molecule type" value="Genomic_DNA"/>
</dbReference>
<reference evidence="2 3" key="1">
    <citation type="journal article" date="2016" name="Mol. Biol. Evol.">
        <title>Comparative Genomics of Early-Diverging Mushroom-Forming Fungi Provides Insights into the Origins of Lignocellulose Decay Capabilities.</title>
        <authorList>
            <person name="Nagy L.G."/>
            <person name="Riley R."/>
            <person name="Tritt A."/>
            <person name="Adam C."/>
            <person name="Daum C."/>
            <person name="Floudas D."/>
            <person name="Sun H."/>
            <person name="Yadav J.S."/>
            <person name="Pangilinan J."/>
            <person name="Larsson K.H."/>
            <person name="Matsuura K."/>
            <person name="Barry K."/>
            <person name="Labutti K."/>
            <person name="Kuo R."/>
            <person name="Ohm R.A."/>
            <person name="Bhattacharya S.S."/>
            <person name="Shirouzu T."/>
            <person name="Yoshinaga Y."/>
            <person name="Martin F.M."/>
            <person name="Grigoriev I.V."/>
            <person name="Hibbett D.S."/>
        </authorList>
    </citation>
    <scope>NUCLEOTIDE SEQUENCE [LARGE SCALE GENOMIC DNA]</scope>
    <source>
        <strain evidence="2 3">CBS 109695</strain>
    </source>
</reference>
<dbReference type="Proteomes" id="UP000076532">
    <property type="component" value="Unassembled WGS sequence"/>
</dbReference>
<evidence type="ECO:0000313" key="2">
    <source>
        <dbReference type="EMBL" id="KZP17243.1"/>
    </source>
</evidence>
<dbReference type="InterPro" id="IPR041588">
    <property type="entry name" value="Integrase_H2C2"/>
</dbReference>
<feature type="non-terminal residue" evidence="2">
    <location>
        <position position="115"/>
    </location>
</feature>
<keyword evidence="3" id="KW-1185">Reference proteome</keyword>
<evidence type="ECO:0000313" key="3">
    <source>
        <dbReference type="Proteomes" id="UP000076532"/>
    </source>
</evidence>
<dbReference type="STRING" id="436010.A0A166FWQ3"/>